<name>A0A2P2R269_RHIMU</name>
<organism evidence="1">
    <name type="scientific">Rhizophora mucronata</name>
    <name type="common">Asiatic mangrove</name>
    <dbReference type="NCBI Taxonomy" id="61149"/>
    <lineage>
        <taxon>Eukaryota</taxon>
        <taxon>Viridiplantae</taxon>
        <taxon>Streptophyta</taxon>
        <taxon>Embryophyta</taxon>
        <taxon>Tracheophyta</taxon>
        <taxon>Spermatophyta</taxon>
        <taxon>Magnoliopsida</taxon>
        <taxon>eudicotyledons</taxon>
        <taxon>Gunneridae</taxon>
        <taxon>Pentapetalae</taxon>
        <taxon>rosids</taxon>
        <taxon>fabids</taxon>
        <taxon>Malpighiales</taxon>
        <taxon>Rhizophoraceae</taxon>
        <taxon>Rhizophora</taxon>
    </lineage>
</organism>
<sequence length="25" mass="3096">MLFRNFSRRCEGVELWTFLQVLHGR</sequence>
<evidence type="ECO:0000313" key="1">
    <source>
        <dbReference type="EMBL" id="MBX73300.1"/>
    </source>
</evidence>
<reference evidence="1" key="1">
    <citation type="submission" date="2018-02" db="EMBL/GenBank/DDBJ databases">
        <title>Rhizophora mucronata_Transcriptome.</title>
        <authorList>
            <person name="Meera S.P."/>
            <person name="Sreeshan A."/>
            <person name="Augustine A."/>
        </authorList>
    </citation>
    <scope>NUCLEOTIDE SEQUENCE</scope>
    <source>
        <tissue evidence="1">Leaf</tissue>
    </source>
</reference>
<accession>A0A2P2R269</accession>
<proteinExistence type="predicted"/>
<dbReference type="AlphaFoldDB" id="A0A2P2R269"/>
<dbReference type="EMBL" id="GGEC01092816">
    <property type="protein sequence ID" value="MBX73300.1"/>
    <property type="molecule type" value="Transcribed_RNA"/>
</dbReference>
<protein>
    <submittedName>
        <fullName evidence="1">Uncharacterized protein</fullName>
    </submittedName>
</protein>